<evidence type="ECO:0000256" key="2">
    <source>
        <dbReference type="SAM" id="SignalP"/>
    </source>
</evidence>
<evidence type="ECO:0000313" key="4">
    <source>
        <dbReference type="EMBL" id="TVY57481.1"/>
    </source>
</evidence>
<accession>A0A7D8UTZ4</accession>
<dbReference type="PANTHER" id="PTHR34587">
    <property type="entry name" value="VWFA DOMAIN-CONTAINING PROTEIN"/>
    <property type="match status" value="1"/>
</dbReference>
<comment type="caution">
    <text evidence="4">The sequence shown here is derived from an EMBL/GenBank/DDBJ whole genome shotgun (WGS) entry which is preliminary data.</text>
</comment>
<sequence>MLTASLKVALLASASLIEARSVFNINHLHGGGLHRRQNTDLTATVLAANAIQTGSSLDGSNEIGAAEVGQALSKTSTNNFINNCAGKTLTNGLQIVAGSCNGIPMGDIPAKTAMVSSIITFPVDASATIQSDTTFNITVQMANLVAGSFTNADATYYSAPQQLQGGQVVGHTHVTVQDMGASLNPTTALDPTQFAFFKGINDAGNGKGLLQATVTGGLPAGNYRVCTMASASNHQPVLMPVAQRGTADDCSKFTVVGSGKTANAASNDGSGGEAAAAAAQSAIDNPGPTGAAVGGNGASSSAPVASSTTKAGKGGKVQSSVSVATSVSVTLSSAGSVSSPTKVSGGGKAVNSQGSSSGGIVAQKVTVIETFFVFVKSLGGLPPSVSKQGESFFCLGELFDDVSSAASAACGHQFDACASFSGPGFSFEECTSQKDDCGSAASIASAPPAPSTVTATVTVPVSATVTGSVISETTVSVSVTSSVAGNVAAVQTSSVVASSASASVKASSTPSAVKVAPPLPPFSNSTAKATGTSSTNSASSTSTSSSSALGGIVAPPVTDTGDSTRPFSVNGNTFVGEAAAVQRSCDVQFNACADAVNGGTLSGVTVADCQTQKDAFAMQLPNSFPLFPNLPTELRNKIWLHTIDQRPHVLPRPPITELAICHEARKALLKVYRPCFRPVPKSKKDDIEFSIGSGPGERWVEIQGMGKRSPRSPYANYDTDVLNLCWAIWYGIQRGESLQKFLFQEAIENIQHVLIYLNAWAPRRHGPMRRVGAPPPPPIPDPRLALACFGALKTLNLADFPKLKLKIAPLDEVQLHKQTEARRMGRQPDDQVLKGEKVALRSRFAEGKILVPVEDSAHFANLYFRFHDAKQWIDRKAEEWPGWGAPVVQYATIIPDPQG</sequence>
<evidence type="ECO:0000259" key="3">
    <source>
        <dbReference type="Pfam" id="PF20150"/>
    </source>
</evidence>
<feature type="signal peptide" evidence="2">
    <location>
        <begin position="1"/>
        <end position="19"/>
    </location>
</feature>
<dbReference type="PANTHER" id="PTHR34587:SF2">
    <property type="entry name" value="G-PROTEIN COUPLED RECEPTORS FAMILY 1 PROFILE DOMAIN-CONTAINING PROTEIN"/>
    <property type="match status" value="1"/>
</dbReference>
<feature type="compositionally biased region" description="Low complexity" evidence="1">
    <location>
        <begin position="523"/>
        <end position="548"/>
    </location>
</feature>
<dbReference type="Pfam" id="PF20150">
    <property type="entry name" value="2EXR"/>
    <property type="match status" value="1"/>
</dbReference>
<protein>
    <recommendedName>
        <fullName evidence="3">2EXR domain-containing protein</fullName>
    </recommendedName>
</protein>
<keyword evidence="5" id="KW-1185">Reference proteome</keyword>
<organism evidence="4 5">
    <name type="scientific">Lachnellula cervina</name>
    <dbReference type="NCBI Taxonomy" id="1316786"/>
    <lineage>
        <taxon>Eukaryota</taxon>
        <taxon>Fungi</taxon>
        <taxon>Dikarya</taxon>
        <taxon>Ascomycota</taxon>
        <taxon>Pezizomycotina</taxon>
        <taxon>Leotiomycetes</taxon>
        <taxon>Helotiales</taxon>
        <taxon>Lachnaceae</taxon>
        <taxon>Lachnellula</taxon>
    </lineage>
</organism>
<dbReference type="OrthoDB" id="2336871at2759"/>
<dbReference type="Proteomes" id="UP000481288">
    <property type="component" value="Unassembled WGS sequence"/>
</dbReference>
<feature type="region of interest" description="Disordered" evidence="1">
    <location>
        <begin position="507"/>
        <end position="563"/>
    </location>
</feature>
<feature type="chain" id="PRO_5028811588" description="2EXR domain-containing protein" evidence="2">
    <location>
        <begin position="20"/>
        <end position="899"/>
    </location>
</feature>
<keyword evidence="2" id="KW-0732">Signal</keyword>
<gene>
    <name evidence="4" type="ORF">LCER1_G001590</name>
</gene>
<reference evidence="4 5" key="1">
    <citation type="submission" date="2018-05" db="EMBL/GenBank/DDBJ databases">
        <title>Whole genome sequencing for identification of molecular markers to develop diagnostic detection tools for the regulated plant pathogen Lachnellula willkommii.</title>
        <authorList>
            <person name="Giroux E."/>
            <person name="Bilodeau G."/>
        </authorList>
    </citation>
    <scope>NUCLEOTIDE SEQUENCE [LARGE SCALE GENOMIC DNA]</scope>
    <source>
        <strain evidence="4 5">CBS 625.97</strain>
    </source>
</reference>
<feature type="compositionally biased region" description="Low complexity" evidence="1">
    <location>
        <begin position="507"/>
        <end position="516"/>
    </location>
</feature>
<feature type="domain" description="2EXR" evidence="3">
    <location>
        <begin position="624"/>
        <end position="722"/>
    </location>
</feature>
<dbReference type="InterPro" id="IPR053216">
    <property type="entry name" value="Appressorial_penetr-assoc"/>
</dbReference>
<feature type="region of interest" description="Disordered" evidence="1">
    <location>
        <begin position="334"/>
        <end position="357"/>
    </location>
</feature>
<dbReference type="EMBL" id="QGMG01000090">
    <property type="protein sequence ID" value="TVY57481.1"/>
    <property type="molecule type" value="Genomic_DNA"/>
</dbReference>
<dbReference type="InterPro" id="IPR045518">
    <property type="entry name" value="2EXR"/>
</dbReference>
<feature type="compositionally biased region" description="Low complexity" evidence="1">
    <location>
        <begin position="298"/>
        <end position="307"/>
    </location>
</feature>
<evidence type="ECO:0000313" key="5">
    <source>
        <dbReference type="Proteomes" id="UP000481288"/>
    </source>
</evidence>
<name>A0A7D8UTZ4_9HELO</name>
<dbReference type="AlphaFoldDB" id="A0A7D8UTZ4"/>
<evidence type="ECO:0000256" key="1">
    <source>
        <dbReference type="SAM" id="MobiDB-lite"/>
    </source>
</evidence>
<feature type="region of interest" description="Disordered" evidence="1">
    <location>
        <begin position="287"/>
        <end position="315"/>
    </location>
</feature>
<proteinExistence type="predicted"/>